<organism evidence="2 3">
    <name type="scientific">Thermobifida cellulosilytica TB100</name>
    <dbReference type="NCBI Taxonomy" id="665004"/>
    <lineage>
        <taxon>Bacteria</taxon>
        <taxon>Bacillati</taxon>
        <taxon>Actinomycetota</taxon>
        <taxon>Actinomycetes</taxon>
        <taxon>Streptosporangiales</taxon>
        <taxon>Nocardiopsidaceae</taxon>
        <taxon>Thermobifida</taxon>
    </lineage>
</organism>
<dbReference type="PATRIC" id="fig|665004.4.peg.1229"/>
<dbReference type="STRING" id="665004.AC529_15695"/>
<dbReference type="InterPro" id="IPR039519">
    <property type="entry name" value="YokE-like_PH"/>
</dbReference>
<sequence length="170" mass="18527">MADTLRPDIQAAKDRLQTKIGANREINKLVEYLWEGEQVQLLAAGTYGAGQGLVALTDRRVLFLHDGWLSKTTEDFPIEKISSAQWSSGLMFGTLTIFASGNKAEISQMDKKDGKALADALRNRLSGPGQQQTAPAAPVDSAGSSFEMLKALRDRGVLTPDEFAQFVTRL</sequence>
<evidence type="ECO:0000259" key="1">
    <source>
        <dbReference type="Pfam" id="PF14470"/>
    </source>
</evidence>
<protein>
    <recommendedName>
        <fullName evidence="1">YokE-like PH domain-containing protein</fullName>
    </recommendedName>
</protein>
<evidence type="ECO:0000313" key="2">
    <source>
        <dbReference type="EMBL" id="KUP95799.1"/>
    </source>
</evidence>
<evidence type="ECO:0000313" key="3">
    <source>
        <dbReference type="Proteomes" id="UP000074382"/>
    </source>
</evidence>
<dbReference type="OrthoDB" id="5996503at2"/>
<reference evidence="3" key="1">
    <citation type="journal article" date="2017" name="Acta Aliment.">
        <title>Plant polysaccharide degrading enzyme system of Thermpbifida cellulosilytica TB100 revealed by de novo genome project data.</title>
        <authorList>
            <person name="Toth A."/>
            <person name="Baka E."/>
            <person name="Luzics S."/>
            <person name="Bata-Vidacs I."/>
            <person name="Nagy I."/>
            <person name="Balint B."/>
            <person name="Herceg R."/>
            <person name="Olasz F."/>
            <person name="Wilk T."/>
            <person name="Nagy T."/>
            <person name="Kriszt B."/>
            <person name="Nagy I."/>
            <person name="Kukolya J."/>
        </authorList>
    </citation>
    <scope>NUCLEOTIDE SEQUENCE [LARGE SCALE GENOMIC DNA]</scope>
    <source>
        <strain evidence="3">TB100</strain>
    </source>
</reference>
<gene>
    <name evidence="2" type="ORF">AC529_15695</name>
</gene>
<comment type="caution">
    <text evidence="2">The sequence shown here is derived from an EMBL/GenBank/DDBJ whole genome shotgun (WGS) entry which is preliminary data.</text>
</comment>
<keyword evidence="3" id="KW-1185">Reference proteome</keyword>
<name>A0A147KEY3_THECS</name>
<dbReference type="Proteomes" id="UP000074382">
    <property type="component" value="Unassembled WGS sequence"/>
</dbReference>
<feature type="domain" description="YokE-like PH" evidence="1">
    <location>
        <begin position="35"/>
        <end position="122"/>
    </location>
</feature>
<accession>A0A147KEY3</accession>
<proteinExistence type="predicted"/>
<dbReference type="RefSeq" id="WP_068754120.1">
    <property type="nucleotide sequence ID" value="NZ_KQ950180.1"/>
</dbReference>
<dbReference type="Pfam" id="PF14470">
    <property type="entry name" value="bPH_3"/>
    <property type="match status" value="1"/>
</dbReference>
<dbReference type="AlphaFoldDB" id="A0A147KEY3"/>
<dbReference type="EMBL" id="LGEM01000108">
    <property type="protein sequence ID" value="KUP95799.1"/>
    <property type="molecule type" value="Genomic_DNA"/>
</dbReference>